<dbReference type="EMBL" id="CP011340">
    <property type="protein sequence ID" value="ALC25641.1"/>
    <property type="molecule type" value="Genomic_DNA"/>
</dbReference>
<dbReference type="Pfam" id="PF13476">
    <property type="entry name" value="AAA_23"/>
    <property type="match status" value="1"/>
</dbReference>
<evidence type="ECO:0000259" key="6">
    <source>
        <dbReference type="Pfam" id="PF13476"/>
    </source>
</evidence>
<feature type="coiled-coil region" evidence="4">
    <location>
        <begin position="412"/>
        <end position="456"/>
    </location>
</feature>
<evidence type="ECO:0000256" key="3">
    <source>
        <dbReference type="ARBA" id="ARBA00013368"/>
    </source>
</evidence>
<gene>
    <name evidence="7" type="ORF">SPRI_0018</name>
    <name evidence="8" type="ORF">SPRI_7335</name>
</gene>
<dbReference type="STRING" id="38300.SPRI_0018"/>
<feature type="domain" description="Rad50/SbcC-type AAA" evidence="6">
    <location>
        <begin position="5"/>
        <end position="162"/>
    </location>
</feature>
<dbReference type="Pfam" id="PF13558">
    <property type="entry name" value="SbcC_Walker_B"/>
    <property type="match status" value="1"/>
</dbReference>
<evidence type="ECO:0000313" key="7">
    <source>
        <dbReference type="EMBL" id="ALC18324.1"/>
    </source>
</evidence>
<keyword evidence="7" id="KW-0378">Hydrolase</keyword>
<dbReference type="KEGG" id="spri:SPRI_0018"/>
<feature type="compositionally biased region" description="Basic and acidic residues" evidence="5">
    <location>
        <begin position="625"/>
        <end position="636"/>
    </location>
</feature>
<feature type="coiled-coil region" evidence="4">
    <location>
        <begin position="332"/>
        <end position="380"/>
    </location>
</feature>
<evidence type="ECO:0000313" key="8">
    <source>
        <dbReference type="EMBL" id="ALC25641.1"/>
    </source>
</evidence>
<dbReference type="EMBL" id="CP011340">
    <property type="protein sequence ID" value="ALC18324.1"/>
    <property type="molecule type" value="Genomic_DNA"/>
</dbReference>
<evidence type="ECO:0000256" key="4">
    <source>
        <dbReference type="SAM" id="Coils"/>
    </source>
</evidence>
<comment type="subunit">
    <text evidence="2">Heterodimer of SbcC and SbcD.</text>
</comment>
<dbReference type="InterPro" id="IPR038729">
    <property type="entry name" value="Rad50/SbcC_AAA"/>
</dbReference>
<dbReference type="GO" id="GO:0006302">
    <property type="term" value="P:double-strand break repair"/>
    <property type="evidence" value="ECO:0007669"/>
    <property type="project" value="InterPro"/>
</dbReference>
<dbReference type="GeneID" id="97231647"/>
<dbReference type="OrthoDB" id="9795626at2"/>
<proteinExistence type="inferred from homology"/>
<dbReference type="PATRIC" id="fig|38300.4.peg.20"/>
<keyword evidence="7" id="KW-0540">Nuclease</keyword>
<dbReference type="GO" id="GO:0004527">
    <property type="term" value="F:exonuclease activity"/>
    <property type="evidence" value="ECO:0007669"/>
    <property type="project" value="UniProtKB-KW"/>
</dbReference>
<organism evidence="7">
    <name type="scientific">Streptomyces pristinaespiralis</name>
    <dbReference type="NCBI Taxonomy" id="38300"/>
    <lineage>
        <taxon>Bacteria</taxon>
        <taxon>Bacillati</taxon>
        <taxon>Actinomycetota</taxon>
        <taxon>Actinomycetes</taxon>
        <taxon>Kitasatosporales</taxon>
        <taxon>Streptomycetaceae</taxon>
        <taxon>Streptomyces</taxon>
    </lineage>
</organism>
<keyword evidence="4" id="KW-0175">Coiled coil</keyword>
<feature type="compositionally biased region" description="Basic and acidic residues" evidence="5">
    <location>
        <begin position="709"/>
        <end position="729"/>
    </location>
</feature>
<dbReference type="Gene3D" id="3.40.50.300">
    <property type="entry name" value="P-loop containing nucleotide triphosphate hydrolases"/>
    <property type="match status" value="2"/>
</dbReference>
<feature type="region of interest" description="Disordered" evidence="5">
    <location>
        <begin position="622"/>
        <end position="649"/>
    </location>
</feature>
<evidence type="ECO:0000256" key="1">
    <source>
        <dbReference type="ARBA" id="ARBA00006930"/>
    </source>
</evidence>
<dbReference type="InterPro" id="IPR027417">
    <property type="entry name" value="P-loop_NTPase"/>
</dbReference>
<evidence type="ECO:0000256" key="5">
    <source>
        <dbReference type="SAM" id="MobiDB-lite"/>
    </source>
</evidence>
<keyword evidence="7" id="KW-0269">Exonuclease</keyword>
<evidence type="ECO:0000256" key="2">
    <source>
        <dbReference type="ARBA" id="ARBA00011322"/>
    </source>
</evidence>
<dbReference type="AlphaFoldDB" id="A0A0M5IPF8"/>
<dbReference type="KEGG" id="spri:SPRI_7335"/>
<comment type="similarity">
    <text evidence="1">Belongs to the SMC family. SbcC subfamily.</text>
</comment>
<dbReference type="PANTHER" id="PTHR32114:SF2">
    <property type="entry name" value="ABC TRANSPORTER ABCH.3"/>
    <property type="match status" value="1"/>
</dbReference>
<accession>A0A0M5IPF8</accession>
<dbReference type="SUPFAM" id="SSF52540">
    <property type="entry name" value="P-loop containing nucleoside triphosphate hydrolases"/>
    <property type="match status" value="1"/>
</dbReference>
<name>A0A0M5IPF8_STRPR</name>
<reference evidence="7 9" key="1">
    <citation type="submission" date="2015-08" db="EMBL/GenBank/DDBJ databases">
        <title>Genome sequence of the pristinamycin over-producing bacterium Streptomyces pristinaespiralis HCCB10218.</title>
        <authorList>
            <person name="Tian J."/>
            <person name="Yang J."/>
            <person name="Li L."/>
            <person name="Ruan L."/>
            <person name="Wei W."/>
            <person name="Zheng G."/>
            <person name="Wei Z."/>
            <person name="Yang S."/>
            <person name="Ge M."/>
            <person name="Jiang W."/>
            <person name="Lu Y."/>
        </authorList>
    </citation>
    <scope>NUCLEOTIDE SEQUENCE [LARGE SCALE GENOMIC DNA]</scope>
    <source>
        <strain evidence="7 9">HCCB 10218</strain>
    </source>
</reference>
<dbReference type="PANTHER" id="PTHR32114">
    <property type="entry name" value="ABC TRANSPORTER ABCH.3"/>
    <property type="match status" value="1"/>
</dbReference>
<dbReference type="GO" id="GO:0016887">
    <property type="term" value="F:ATP hydrolysis activity"/>
    <property type="evidence" value="ECO:0007669"/>
    <property type="project" value="InterPro"/>
</dbReference>
<dbReference type="RefSeq" id="WP_037775700.1">
    <property type="nucleotide sequence ID" value="NZ_CP011340.1"/>
</dbReference>
<protein>
    <recommendedName>
        <fullName evidence="3">Nuclease SbcCD subunit C</fullName>
    </recommendedName>
</protein>
<evidence type="ECO:0000313" key="9">
    <source>
        <dbReference type="Proteomes" id="UP000060513"/>
    </source>
</evidence>
<feature type="region of interest" description="Disordered" evidence="5">
    <location>
        <begin position="705"/>
        <end position="739"/>
    </location>
</feature>
<dbReference type="Proteomes" id="UP000060513">
    <property type="component" value="Chromosome"/>
</dbReference>
<sequence>MKPSRLIVSGMRSYPGTCTIDFAGKRRFAILGRTGAGKSTLLEGFTFGLYGASSWSSKPEEAYELISTGSPSMHVTFEFSVNGRPWRVRRTLYANRRKPQAVLESMAEGGADLRVDNMRAVTDAVTQLIGLDWKGFVSTVLLPQGKFDNLLKANRGDRADILRHVFGINELERVRKHAGVRLESLSAGILDARSARADLLRDPHAVATQAALDVERTRGIAESRRERLAALRAAQGRAVAHKHRKAALDKAARLLRERSVPDAAVTLATLAKAKTELDAEAAAQEAAGRDLSLKLDAAQAALEAATQAGDTVRSLSGAVTVLSGLPGRAAGLDTLMQRLEQEQLQHGEHEQEHTQAQQELAEHEQRLAVLVEEADLAQHAVTQARAHTDQIQEAVRGPLQEATAAAAHLQSANTALETVEEQRGRVDKLEAELRQLRGAREEAEEALAAVERGEAAHTAGSALAPGDACPVCVRPLPTDFTPPSPLDGKALDKARGQLTKSSKAVNTAVTAAAEATAQLNATGQGAQKHQRAHLAALERMDTSLLQLQELVDTMRPNVVPGVATTLDTLSQQTAAQARALAGSDPKNRAQITRAVKTLVQPLRDTEAETLAAHTSAQAELATAQAEKESARADLKRQRGRLQRERKRLEKTQLQYESDLQTLLSEVTELPASIRPAQDTPQDLPSPKDIASALETAGQRLAQLEQTAQARDEAQQALTEHTEHRQALDGRRRRKVETPTRNLIKKLERWADAATDAESLLDSEAPKELPPAPDGSDLAFVDAYYQALASLSQQLAGTLKQSGQRATDAIHAFEKDLTLQAGAAADETDHDPGFPVPEKSDLLAPALLDPLSRKTSDAEAAHDKAKSDLRTAQSQIPYAEALDAAITAADEQAAVWRRVRDQLTDTKFLTYLTDQRTHALLRYGSRILQQISTGLYGFTEDFKIVESATNLTRGRETLSGGEKFQTSLALALAFVELHNRSNSKLESLFLDEGFGSLDSDRLEATLPVLSNAAIQDKTLAVISHLYPVADAVEDVLFVEKTAQGSTATWLTAQERATIIRDGIRRMLEHA</sequence>